<organism evidence="2 3">
    <name type="scientific">Opisthorchis viverrini</name>
    <name type="common">Southeast Asian liver fluke</name>
    <dbReference type="NCBI Taxonomy" id="6198"/>
    <lineage>
        <taxon>Eukaryota</taxon>
        <taxon>Metazoa</taxon>
        <taxon>Spiralia</taxon>
        <taxon>Lophotrochozoa</taxon>
        <taxon>Platyhelminthes</taxon>
        <taxon>Trematoda</taxon>
        <taxon>Digenea</taxon>
        <taxon>Opisthorchiida</taxon>
        <taxon>Opisthorchiata</taxon>
        <taxon>Opisthorchiidae</taxon>
        <taxon>Opisthorchis</taxon>
    </lineage>
</organism>
<name>A0A075A261_OPIVI</name>
<dbReference type="GeneID" id="20314652"/>
<reference evidence="2 3" key="1">
    <citation type="submission" date="2013-11" db="EMBL/GenBank/DDBJ databases">
        <title>Opisthorchis viverrini - life in the bile duct.</title>
        <authorList>
            <person name="Young N.D."/>
            <person name="Nagarajan N."/>
            <person name="Lin S.J."/>
            <person name="Korhonen P.K."/>
            <person name="Jex A.R."/>
            <person name="Hall R.S."/>
            <person name="Safavi-Hemami H."/>
            <person name="Kaewkong W."/>
            <person name="Bertrand D."/>
            <person name="Gao S."/>
            <person name="Seet Q."/>
            <person name="Wongkham S."/>
            <person name="Teh B.T."/>
            <person name="Wongkham C."/>
            <person name="Intapan P.M."/>
            <person name="Maleewong W."/>
            <person name="Yang X."/>
            <person name="Hu M."/>
            <person name="Wang Z."/>
            <person name="Hofmann A."/>
            <person name="Sternberg P.W."/>
            <person name="Tan P."/>
            <person name="Wang J."/>
            <person name="Gasser R.B."/>
        </authorList>
    </citation>
    <scope>NUCLEOTIDE SEQUENCE [LARGE SCALE GENOMIC DNA]</scope>
</reference>
<dbReference type="EMBL" id="KL596622">
    <property type="protein sequence ID" value="KER33798.1"/>
    <property type="molecule type" value="Genomic_DNA"/>
</dbReference>
<sequence>MEQPPVALLTSVSMGDSPKTQLNLLFMMLLKTECAAPDLLVFRLVQHSKPNCFAGTTGESPRALDREEHPTCTPP</sequence>
<evidence type="ECO:0000313" key="2">
    <source>
        <dbReference type="EMBL" id="KER33798.1"/>
    </source>
</evidence>
<feature type="compositionally biased region" description="Basic and acidic residues" evidence="1">
    <location>
        <begin position="62"/>
        <end position="75"/>
    </location>
</feature>
<keyword evidence="3" id="KW-1185">Reference proteome</keyword>
<dbReference type="AlphaFoldDB" id="A0A075A261"/>
<protein>
    <submittedName>
        <fullName evidence="2">Uncharacterized protein</fullName>
    </submittedName>
</protein>
<evidence type="ECO:0000256" key="1">
    <source>
        <dbReference type="SAM" id="MobiDB-lite"/>
    </source>
</evidence>
<feature type="region of interest" description="Disordered" evidence="1">
    <location>
        <begin position="53"/>
        <end position="75"/>
    </location>
</feature>
<dbReference type="Proteomes" id="UP000054324">
    <property type="component" value="Unassembled WGS sequence"/>
</dbReference>
<evidence type="ECO:0000313" key="3">
    <source>
        <dbReference type="Proteomes" id="UP000054324"/>
    </source>
</evidence>
<gene>
    <name evidence="2" type="ORF">T265_00464</name>
</gene>
<dbReference type="CTD" id="20314652"/>
<accession>A0A075A261</accession>
<dbReference type="KEGG" id="ovi:T265_00464"/>
<proteinExistence type="predicted"/>
<dbReference type="RefSeq" id="XP_009162501.1">
    <property type="nucleotide sequence ID" value="XM_009164237.1"/>
</dbReference>